<feature type="transmembrane region" description="Helical" evidence="1">
    <location>
        <begin position="21"/>
        <end position="39"/>
    </location>
</feature>
<name>A0ABU3CHR1_9FLAO</name>
<dbReference type="Proteomes" id="UP001245285">
    <property type="component" value="Unassembled WGS sequence"/>
</dbReference>
<dbReference type="InterPro" id="IPR052894">
    <property type="entry name" value="AsmA-related"/>
</dbReference>
<evidence type="ECO:0000313" key="2">
    <source>
        <dbReference type="EMBL" id="MDT0645888.1"/>
    </source>
</evidence>
<keyword evidence="1" id="KW-0812">Transmembrane</keyword>
<comment type="caution">
    <text evidence="2">The sequence shown here is derived from an EMBL/GenBank/DDBJ whole genome shotgun (WGS) entry which is preliminary data.</text>
</comment>
<evidence type="ECO:0008006" key="4">
    <source>
        <dbReference type="Google" id="ProtNLM"/>
    </source>
</evidence>
<keyword evidence="1" id="KW-1133">Transmembrane helix</keyword>
<keyword evidence="3" id="KW-1185">Reference proteome</keyword>
<dbReference type="RefSeq" id="WP_311494069.1">
    <property type="nucleotide sequence ID" value="NZ_JAVRHO010000004.1"/>
</dbReference>
<gene>
    <name evidence="2" type="ORF">RM545_04240</name>
</gene>
<evidence type="ECO:0000313" key="3">
    <source>
        <dbReference type="Proteomes" id="UP001245285"/>
    </source>
</evidence>
<dbReference type="PANTHER" id="PTHR30441:SF8">
    <property type="entry name" value="DUF748 DOMAIN-CONTAINING PROTEIN"/>
    <property type="match status" value="1"/>
</dbReference>
<organism evidence="2 3">
    <name type="scientific">Autumnicola lenta</name>
    <dbReference type="NCBI Taxonomy" id="3075593"/>
    <lineage>
        <taxon>Bacteria</taxon>
        <taxon>Pseudomonadati</taxon>
        <taxon>Bacteroidota</taxon>
        <taxon>Flavobacteriia</taxon>
        <taxon>Flavobacteriales</taxon>
        <taxon>Flavobacteriaceae</taxon>
        <taxon>Autumnicola</taxon>
    </lineage>
</organism>
<sequence>MKSEAPEDKKTTLIWLKRAGILLAILLLVPTLLFTIGWLNRDLLIDELQEWYQENNNGRLEIGEVNATFIYGFPNVGFTIKDIYQTSFDTILDKNSSVAIDKAQVSIAATDLLSGNLRFRNIRIENAEIHSEVISKKTVSNYRRLKKQMQSNSSRGLKLPGWISNHTKFSLRDVIFVSKDSMLNKYFNLELHDASGEIRTKNETITGILDFEVMVQDLGFNTKKGSFLSSTMVSGNPKFVLEQFNNKLSIPEFILEVGNQTFNTKADFDFNEVTAYRFSLENPETNFQEIKELLADSIAAKLSFYEILEPLDTKINLEGKFAIGDVPLIDAEFSTTNNRVKINDSIVLDHVDLNGYLTNTLNQHQNIGQQQPSRRDIKVLLQNFTADWDDIKIAASNSYYQSSDESLNYVNAAVEMYGPNETLAKVLQNENFKFIGGNFDLQANINGAVTSTSEVFNAATGRFTLKNTRVVLQKNNLQLPVETVDLKLNDQNAILENLIINLPNEEQLIFKGTIKNISSLIADVPANPAVADVSLQSDALNINDLITTATEFIPSSEKEANNLKTLHETFEAIYRRFQPILRLNLNSVEYDSISFDNLVADIEFIDAETVRLGHLSFNYQGAITNLHGTLQIPEPGNSIKEPIVIDVATESSGPIKVFQDLFKIQLMDIKSGEFSFSGNVTGNVYRFEQLLNNANGDLKLIDAKFYYPEAAIDIELDSLKVTVHDSNINLNRFVMEVGDHHPFALLGRIEEFPGFLLDNLDTNGKIYIALDAAFMNIDDWIKTVNSMDFEAADGTLKNRDLAAVFADIYKFNPEFKVAVDSLKYQDIVTRDMAAKVYFKNDSILKLDELSVWFKDSKALIKGELAAQNTENSKGNQNPFNFRFSAEAEGKSKDLNDLLQTVNFKLQSGDFKFNGSYEGKAQDLKILNSNARGDLILGSTLVDIENTDIQIPVDSLHLYILNNLATLEKLDVELPGKSSVDITGQIDNFSNFINNDQAINSHRSSFSINSPHLNSKDIKKFLGNTKKEKDSAKNQKFEIENLKEILSSINNSYFPSASIEIDSLIYDNFSVSDFTSEIGFNDSGDIVIDATRLNYSEGSIDLMLKAGVGTAQYLPVNIKVNIQDINIKDMVKDLNYFKHDELRKAEKISGNLGLEFDVNGILNKDGKLDINSLNGSVMVNLKNLALYDYEPLIENIFLLKEERFEKLQLRPIKQSFEVIDGKIMIPRTQVQSTALQFFVEGEMIPGEYYNIWISVPWNNILKSRDGIKLPEKISFENSGAKFYLQIIQDKESEKERKQKLKTKFRLGNRKLKKIKEH</sequence>
<evidence type="ECO:0000256" key="1">
    <source>
        <dbReference type="SAM" id="Phobius"/>
    </source>
</evidence>
<dbReference type="PANTHER" id="PTHR30441">
    <property type="entry name" value="DUF748 DOMAIN-CONTAINING PROTEIN"/>
    <property type="match status" value="1"/>
</dbReference>
<reference evidence="2 3" key="1">
    <citation type="submission" date="2023-09" db="EMBL/GenBank/DDBJ databases">
        <authorList>
            <person name="Rey-Velasco X."/>
        </authorList>
    </citation>
    <scope>NUCLEOTIDE SEQUENCE [LARGE SCALE GENOMIC DNA]</scope>
    <source>
        <strain evidence="2 3">F260</strain>
    </source>
</reference>
<protein>
    <recommendedName>
        <fullName evidence="4">AsmA-like C-terminal domain-containing protein</fullName>
    </recommendedName>
</protein>
<accession>A0ABU3CHR1</accession>
<proteinExistence type="predicted"/>
<dbReference type="EMBL" id="JAVRHO010000004">
    <property type="protein sequence ID" value="MDT0645888.1"/>
    <property type="molecule type" value="Genomic_DNA"/>
</dbReference>
<keyword evidence="1" id="KW-0472">Membrane</keyword>